<dbReference type="InterPro" id="IPR041489">
    <property type="entry name" value="PDZ_6"/>
</dbReference>
<dbReference type="Gene3D" id="2.30.42.10">
    <property type="match status" value="1"/>
</dbReference>
<dbReference type="Proteomes" id="UP001595897">
    <property type="component" value="Unassembled WGS sequence"/>
</dbReference>
<dbReference type="EMBL" id="JBHSGU010000029">
    <property type="protein sequence ID" value="MFC4702013.1"/>
    <property type="molecule type" value="Genomic_DNA"/>
</dbReference>
<evidence type="ECO:0000256" key="4">
    <source>
        <dbReference type="ARBA" id="ARBA00022825"/>
    </source>
</evidence>
<keyword evidence="5" id="KW-1133">Transmembrane helix</keyword>
<keyword evidence="8" id="KW-1185">Reference proteome</keyword>
<dbReference type="PANTHER" id="PTHR22939:SF101">
    <property type="entry name" value="PERIPLASMIC PH-DEPENDENT SERINE ENDOPROTEASE DEGQ"/>
    <property type="match status" value="1"/>
</dbReference>
<evidence type="ECO:0000313" key="8">
    <source>
        <dbReference type="Proteomes" id="UP001595897"/>
    </source>
</evidence>
<evidence type="ECO:0000256" key="2">
    <source>
        <dbReference type="ARBA" id="ARBA00022670"/>
    </source>
</evidence>
<dbReference type="PROSITE" id="PS50106">
    <property type="entry name" value="PDZ"/>
    <property type="match status" value="1"/>
</dbReference>
<reference evidence="8" key="1">
    <citation type="journal article" date="2019" name="Int. J. Syst. Evol. Microbiol.">
        <title>The Global Catalogue of Microorganisms (GCM) 10K type strain sequencing project: providing services to taxonomists for standard genome sequencing and annotation.</title>
        <authorList>
            <consortium name="The Broad Institute Genomics Platform"/>
            <consortium name="The Broad Institute Genome Sequencing Center for Infectious Disease"/>
            <person name="Wu L."/>
            <person name="Ma J."/>
        </authorList>
    </citation>
    <scope>NUCLEOTIDE SEQUENCE [LARGE SCALE GENOMIC DNA]</scope>
    <source>
        <strain evidence="8">KACC 12507</strain>
    </source>
</reference>
<dbReference type="Pfam" id="PF13365">
    <property type="entry name" value="Trypsin_2"/>
    <property type="match status" value="1"/>
</dbReference>
<dbReference type="SUPFAM" id="SSF50494">
    <property type="entry name" value="Trypsin-like serine proteases"/>
    <property type="match status" value="1"/>
</dbReference>
<evidence type="ECO:0000256" key="5">
    <source>
        <dbReference type="SAM" id="Phobius"/>
    </source>
</evidence>
<dbReference type="RefSeq" id="WP_382411024.1">
    <property type="nucleotide sequence ID" value="NZ_JBHSGU010000029.1"/>
</dbReference>
<name>A0ABV9M1D3_9ALTE</name>
<keyword evidence="5" id="KW-0812">Transmembrane</keyword>
<organism evidence="7 8">
    <name type="scientific">Glaciecola siphonariae</name>
    <dbReference type="NCBI Taxonomy" id="521012"/>
    <lineage>
        <taxon>Bacteria</taxon>
        <taxon>Pseudomonadati</taxon>
        <taxon>Pseudomonadota</taxon>
        <taxon>Gammaproteobacteria</taxon>
        <taxon>Alteromonadales</taxon>
        <taxon>Alteromonadaceae</taxon>
        <taxon>Glaciecola</taxon>
    </lineage>
</organism>
<dbReference type="InterPro" id="IPR001940">
    <property type="entry name" value="Peptidase_S1C"/>
</dbReference>
<evidence type="ECO:0000313" key="7">
    <source>
        <dbReference type="EMBL" id="MFC4702013.1"/>
    </source>
</evidence>
<keyword evidence="3" id="KW-0378">Hydrolase</keyword>
<dbReference type="InterPro" id="IPR001478">
    <property type="entry name" value="PDZ"/>
</dbReference>
<protein>
    <submittedName>
        <fullName evidence="7">Trypsin-like peptidase domain-containing protein</fullName>
    </submittedName>
</protein>
<feature type="domain" description="PDZ" evidence="6">
    <location>
        <begin position="260"/>
        <end position="341"/>
    </location>
</feature>
<feature type="transmembrane region" description="Helical" evidence="5">
    <location>
        <begin position="7"/>
        <end position="29"/>
    </location>
</feature>
<dbReference type="PRINTS" id="PR00834">
    <property type="entry name" value="PROTEASES2C"/>
</dbReference>
<dbReference type="SUPFAM" id="SSF50156">
    <property type="entry name" value="PDZ domain-like"/>
    <property type="match status" value="1"/>
</dbReference>
<evidence type="ECO:0000256" key="1">
    <source>
        <dbReference type="ARBA" id="ARBA00010541"/>
    </source>
</evidence>
<evidence type="ECO:0000256" key="3">
    <source>
        <dbReference type="ARBA" id="ARBA00022801"/>
    </source>
</evidence>
<evidence type="ECO:0000259" key="6">
    <source>
        <dbReference type="PROSITE" id="PS50106"/>
    </source>
</evidence>
<dbReference type="PANTHER" id="PTHR22939">
    <property type="entry name" value="SERINE PROTEASE FAMILY S1C HTRA-RELATED"/>
    <property type="match status" value="1"/>
</dbReference>
<dbReference type="SMART" id="SM00228">
    <property type="entry name" value="PDZ"/>
    <property type="match status" value="1"/>
</dbReference>
<keyword evidence="5" id="KW-0472">Membrane</keyword>
<dbReference type="InterPro" id="IPR009003">
    <property type="entry name" value="Peptidase_S1_PA"/>
</dbReference>
<dbReference type="Gene3D" id="2.40.10.10">
    <property type="entry name" value="Trypsin-like serine proteases"/>
    <property type="match status" value="2"/>
</dbReference>
<comment type="similarity">
    <text evidence="1">Belongs to the peptidase S1C family.</text>
</comment>
<comment type="caution">
    <text evidence="7">The sequence shown here is derived from an EMBL/GenBank/DDBJ whole genome shotgun (WGS) entry which is preliminary data.</text>
</comment>
<proteinExistence type="inferred from homology"/>
<gene>
    <name evidence="7" type="ORF">ACFO4O_17850</name>
</gene>
<dbReference type="InterPro" id="IPR043504">
    <property type="entry name" value="Peptidase_S1_PA_chymotrypsin"/>
</dbReference>
<keyword evidence="2" id="KW-0645">Protease</keyword>
<accession>A0ABV9M1D3</accession>
<sequence length="361" mass="39205">MSLFSRILIALIKPIMLGIVVAVILLVFFPEFRQGSGLNLNFFKPNQSIPPRISYYDALEQSAPAVVNIYSISLENSNRIFRNRAYERTSLGSGVIMSEDGYLMTCYHVIKNADSIYVALQDSRLLQAQLIGFDEITDLAVLKVFAEDLHVMPQMEEPDLRVGDVVMAIGNPLDLGQTITSGIVSRTGRNGFSNFFDFVQTDAVLNQGNSGGALVDSNGYLVGITNANFKTLDNRRRVTSVDGVNFAVPYTLARRVMDEIITNGKVTRGQLGFSGKEIGGAQGIVVDSVMTDSPADQAGLQVNDVLLSVNGVEVESAAKTLDMIAETQPGSEITLVVSRNDRTISMVVVVGELKPQMIARG</sequence>
<dbReference type="InterPro" id="IPR036034">
    <property type="entry name" value="PDZ_sf"/>
</dbReference>
<keyword evidence="4" id="KW-0720">Serine protease</keyword>
<dbReference type="Pfam" id="PF17820">
    <property type="entry name" value="PDZ_6"/>
    <property type="match status" value="1"/>
</dbReference>